<name>A0A8D8QPD0_9HEMI</name>
<evidence type="ECO:0000256" key="1">
    <source>
        <dbReference type="SAM" id="MobiDB-lite"/>
    </source>
</evidence>
<organism evidence="2">
    <name type="scientific">Cacopsylla melanoneura</name>
    <dbReference type="NCBI Taxonomy" id="428564"/>
    <lineage>
        <taxon>Eukaryota</taxon>
        <taxon>Metazoa</taxon>
        <taxon>Ecdysozoa</taxon>
        <taxon>Arthropoda</taxon>
        <taxon>Hexapoda</taxon>
        <taxon>Insecta</taxon>
        <taxon>Pterygota</taxon>
        <taxon>Neoptera</taxon>
        <taxon>Paraneoptera</taxon>
        <taxon>Hemiptera</taxon>
        <taxon>Sternorrhyncha</taxon>
        <taxon>Psylloidea</taxon>
        <taxon>Psyllidae</taxon>
        <taxon>Psyllinae</taxon>
        <taxon>Cacopsylla</taxon>
    </lineage>
</organism>
<evidence type="ECO:0000313" key="2">
    <source>
        <dbReference type="EMBL" id="CAG6635785.1"/>
    </source>
</evidence>
<dbReference type="EMBL" id="HBUF01091344">
    <property type="protein sequence ID" value="CAG6635785.1"/>
    <property type="molecule type" value="Transcribed_RNA"/>
</dbReference>
<feature type="region of interest" description="Disordered" evidence="1">
    <location>
        <begin position="32"/>
        <end position="54"/>
    </location>
</feature>
<accession>A0A8D8QPD0</accession>
<feature type="compositionally biased region" description="Acidic residues" evidence="1">
    <location>
        <begin position="40"/>
        <end position="54"/>
    </location>
</feature>
<sequence>MDFISDGTMLDNIFLLFRAYEWYEHLTKKELKKRAKEQDIPEFPESEPDDEYVEPFEPPRSDLIKIPVPSHWRHWRFIKRMEEKIHPHPVMMKIPLSYPHPGMMKFSIWNYPSPSTW</sequence>
<protein>
    <submittedName>
        <fullName evidence="2">Uncharacterized protein</fullName>
    </submittedName>
</protein>
<dbReference type="AlphaFoldDB" id="A0A8D8QPD0"/>
<reference evidence="2" key="1">
    <citation type="submission" date="2021-05" db="EMBL/GenBank/DDBJ databases">
        <authorList>
            <person name="Alioto T."/>
            <person name="Alioto T."/>
            <person name="Gomez Garrido J."/>
        </authorList>
    </citation>
    <scope>NUCLEOTIDE SEQUENCE</scope>
</reference>
<proteinExistence type="predicted"/>